<dbReference type="Proteomes" id="UP000193922">
    <property type="component" value="Unassembled WGS sequence"/>
</dbReference>
<keyword evidence="3" id="KW-1185">Reference proteome</keyword>
<dbReference type="EMBL" id="MCFD01000014">
    <property type="protein sequence ID" value="ORX66701.1"/>
    <property type="molecule type" value="Genomic_DNA"/>
</dbReference>
<sequence>MCLGMWVFGSVVERTAAGKGEKEDGEDIGFENETTTGASILNPFGSMPKWKRMHILYLVLSTLYIPVLKLSLEAIVWDQGFWAVANPFRTTDKPSFPAPTAGHRDPSKFCYTTTMRNGAFSAAYILLPVGIVVFIGYGLYLPWQIKKLAHKHMPNVIGWDNGKSNVAFEDVAGPQPAGSPDGGATARRVHWDTEDMSRSVASDVQARDNTNPLMQHVGDMFDIDPMQIQQLGAGIPDVQRANV</sequence>
<dbReference type="OrthoDB" id="10261361at2759"/>
<keyword evidence="1" id="KW-1133">Transmembrane helix</keyword>
<keyword evidence="1" id="KW-0812">Transmembrane</keyword>
<feature type="transmembrane region" description="Helical" evidence="1">
    <location>
        <begin position="122"/>
        <end position="143"/>
    </location>
</feature>
<evidence type="ECO:0000256" key="1">
    <source>
        <dbReference type="SAM" id="Phobius"/>
    </source>
</evidence>
<dbReference type="GeneID" id="63808486"/>
<evidence type="ECO:0000313" key="3">
    <source>
        <dbReference type="Proteomes" id="UP000193922"/>
    </source>
</evidence>
<accession>A0A1Y1VZK9</accession>
<organism evidence="2 3">
    <name type="scientific">Linderina pennispora</name>
    <dbReference type="NCBI Taxonomy" id="61395"/>
    <lineage>
        <taxon>Eukaryota</taxon>
        <taxon>Fungi</taxon>
        <taxon>Fungi incertae sedis</taxon>
        <taxon>Zoopagomycota</taxon>
        <taxon>Kickxellomycotina</taxon>
        <taxon>Kickxellomycetes</taxon>
        <taxon>Kickxellales</taxon>
        <taxon>Kickxellaceae</taxon>
        <taxon>Linderina</taxon>
    </lineage>
</organism>
<dbReference type="AlphaFoldDB" id="A0A1Y1VZK9"/>
<protein>
    <submittedName>
        <fullName evidence="2">Uncharacterized protein</fullName>
    </submittedName>
</protein>
<gene>
    <name evidence="2" type="ORF">DL89DRAFT_58479</name>
</gene>
<evidence type="ECO:0000313" key="2">
    <source>
        <dbReference type="EMBL" id="ORX66701.1"/>
    </source>
</evidence>
<proteinExistence type="predicted"/>
<name>A0A1Y1VZK9_9FUNG</name>
<feature type="transmembrane region" description="Helical" evidence="1">
    <location>
        <begin position="55"/>
        <end position="77"/>
    </location>
</feature>
<keyword evidence="1" id="KW-0472">Membrane</keyword>
<dbReference type="RefSeq" id="XP_040740660.1">
    <property type="nucleotide sequence ID" value="XM_040891838.1"/>
</dbReference>
<reference evidence="2 3" key="1">
    <citation type="submission" date="2016-07" db="EMBL/GenBank/DDBJ databases">
        <title>Pervasive Adenine N6-methylation of Active Genes in Fungi.</title>
        <authorList>
            <consortium name="DOE Joint Genome Institute"/>
            <person name="Mondo S.J."/>
            <person name="Dannebaum R.O."/>
            <person name="Kuo R.C."/>
            <person name="Labutti K."/>
            <person name="Haridas S."/>
            <person name="Kuo A."/>
            <person name="Salamov A."/>
            <person name="Ahrendt S.R."/>
            <person name="Lipzen A."/>
            <person name="Sullivan W."/>
            <person name="Andreopoulos W.B."/>
            <person name="Clum A."/>
            <person name="Lindquist E."/>
            <person name="Daum C."/>
            <person name="Ramamoorthy G.K."/>
            <person name="Gryganskyi A."/>
            <person name="Culley D."/>
            <person name="Magnuson J.K."/>
            <person name="James T.Y."/>
            <person name="O'Malley M.A."/>
            <person name="Stajich J.E."/>
            <person name="Spatafora J.W."/>
            <person name="Visel A."/>
            <person name="Grigoriev I.V."/>
        </authorList>
    </citation>
    <scope>NUCLEOTIDE SEQUENCE [LARGE SCALE GENOMIC DNA]</scope>
    <source>
        <strain evidence="2 3">ATCC 12442</strain>
    </source>
</reference>
<comment type="caution">
    <text evidence="2">The sequence shown here is derived from an EMBL/GenBank/DDBJ whole genome shotgun (WGS) entry which is preliminary data.</text>
</comment>